<feature type="repeat" description="PPR" evidence="3">
    <location>
        <begin position="272"/>
        <end position="306"/>
    </location>
</feature>
<evidence type="ECO:0000256" key="1">
    <source>
        <dbReference type="ARBA" id="ARBA00007626"/>
    </source>
</evidence>
<dbReference type="Pfam" id="PF13812">
    <property type="entry name" value="PPR_3"/>
    <property type="match status" value="1"/>
</dbReference>
<feature type="repeat" description="PPR" evidence="3">
    <location>
        <begin position="378"/>
        <end position="412"/>
    </location>
</feature>
<feature type="repeat" description="PPR" evidence="3">
    <location>
        <begin position="130"/>
        <end position="164"/>
    </location>
</feature>
<evidence type="ECO:0000256" key="4">
    <source>
        <dbReference type="SAM" id="MobiDB-lite"/>
    </source>
</evidence>
<dbReference type="InterPro" id="IPR002885">
    <property type="entry name" value="PPR_rpt"/>
</dbReference>
<feature type="region of interest" description="Disordered" evidence="4">
    <location>
        <begin position="529"/>
        <end position="550"/>
    </location>
</feature>
<dbReference type="InterPro" id="IPR011990">
    <property type="entry name" value="TPR-like_helical_dom_sf"/>
</dbReference>
<evidence type="ECO:0000256" key="3">
    <source>
        <dbReference type="PROSITE-ProRule" id="PRU00708"/>
    </source>
</evidence>
<feature type="repeat" description="PPR" evidence="3">
    <location>
        <begin position="478"/>
        <end position="512"/>
    </location>
</feature>
<organism evidence="5 6">
    <name type="scientific">Morus notabilis</name>
    <dbReference type="NCBI Taxonomy" id="981085"/>
    <lineage>
        <taxon>Eukaryota</taxon>
        <taxon>Viridiplantae</taxon>
        <taxon>Streptophyta</taxon>
        <taxon>Embryophyta</taxon>
        <taxon>Tracheophyta</taxon>
        <taxon>Spermatophyta</taxon>
        <taxon>Magnoliopsida</taxon>
        <taxon>eudicotyledons</taxon>
        <taxon>Gunneridae</taxon>
        <taxon>Pentapetalae</taxon>
        <taxon>rosids</taxon>
        <taxon>fabids</taxon>
        <taxon>Rosales</taxon>
        <taxon>Moraceae</taxon>
        <taxon>Moreae</taxon>
        <taxon>Morus</taxon>
    </lineage>
</organism>
<protein>
    <recommendedName>
        <fullName evidence="7">Pentacotripeptide-repeat region of PRORP domain-containing protein</fullName>
    </recommendedName>
</protein>
<dbReference type="NCBIfam" id="TIGR00756">
    <property type="entry name" value="PPR"/>
    <property type="match status" value="7"/>
</dbReference>
<dbReference type="EMBL" id="KE344761">
    <property type="protein sequence ID" value="EXB77627.1"/>
    <property type="molecule type" value="Genomic_DNA"/>
</dbReference>
<keyword evidence="6" id="KW-1185">Reference proteome</keyword>
<sequence>MNNSIIVPNMVAKIEYGFLCREGEEDKDESGQLEKVGFELEAPVIEQILPPWRNLETSKDLDFEPDGLNPPKVVPREKAVLNLNVNSVHFLEEVDEAKLSNRILVLSRTNKVRSALELLRSMELSGLRPDLHACNSLLSCLLRNELVDDGLRVFEFMKTEKITTGHTYSLVLKAVTDAKGCDAALRMFSEMERECGVKNGFDAVVYNTMISVCGRVNNWLETLRLWRSMKENCRIGTRITYCLLVSIFVRCGQNDLALDAYGEMVQSKFEPGKDTMQAIIGACAKEGKWDFALSIFQSMLKKGLKPNAIACNAVINSLGKAGEIKLAFRVFDVMKSLGHLPDTYTWNALLGALYRANLHDDALRLFERIKQDQDSELNLHLYNIALISCSKLGLWERAVQLLWQMEANGMSISAASYNLVINACETARKPDVAVQVYEHMVHLKCIPDTFTHLSLIRVCIWGSLWNEVEEILNQAAPDASLYNAAIQGMCLRGKIDTAKKLYAKMRNCGLQPDGKTRAMMLQNLRKDSVKHKYRPPSRHKRRTRLSSLSL</sequence>
<feature type="repeat" description="PPR" evidence="3">
    <location>
        <begin position="307"/>
        <end position="341"/>
    </location>
</feature>
<dbReference type="Pfam" id="PF01535">
    <property type="entry name" value="PPR"/>
    <property type="match status" value="4"/>
</dbReference>
<dbReference type="PANTHER" id="PTHR47447:SF24">
    <property type="entry name" value="PENTATRICOPEPTIDE REPEAT-CONTAINING PROTEIN"/>
    <property type="match status" value="1"/>
</dbReference>
<feature type="repeat" description="PPR" evidence="3">
    <location>
        <begin position="202"/>
        <end position="232"/>
    </location>
</feature>
<feature type="repeat" description="PPR" evidence="3">
    <location>
        <begin position="342"/>
        <end position="372"/>
    </location>
</feature>
<reference evidence="6" key="1">
    <citation type="submission" date="2013-01" db="EMBL/GenBank/DDBJ databases">
        <title>Draft Genome Sequence of a Mulberry Tree, Morus notabilis C.K. Schneid.</title>
        <authorList>
            <person name="He N."/>
            <person name="Zhao S."/>
        </authorList>
    </citation>
    <scope>NUCLEOTIDE SEQUENCE</scope>
</reference>
<dbReference type="Gene3D" id="1.25.40.10">
    <property type="entry name" value="Tetratricopeptide repeat domain"/>
    <property type="match status" value="4"/>
</dbReference>
<dbReference type="AlphaFoldDB" id="W9R9N1"/>
<evidence type="ECO:0000313" key="6">
    <source>
        <dbReference type="Proteomes" id="UP000030645"/>
    </source>
</evidence>
<dbReference type="PROSITE" id="PS51375">
    <property type="entry name" value="PPR"/>
    <property type="match status" value="9"/>
</dbReference>
<name>W9R9N1_9ROSA</name>
<dbReference type="KEGG" id="mnt:21401120"/>
<keyword evidence="2" id="KW-0677">Repeat</keyword>
<accession>W9R9N1</accession>
<evidence type="ECO:0000313" key="5">
    <source>
        <dbReference type="EMBL" id="EXB77627.1"/>
    </source>
</evidence>
<dbReference type="OrthoDB" id="185373at2759"/>
<evidence type="ECO:0000256" key="2">
    <source>
        <dbReference type="ARBA" id="ARBA00022737"/>
    </source>
</evidence>
<dbReference type="eggNOG" id="KOG4197">
    <property type="taxonomic scope" value="Eukaryota"/>
</dbReference>
<dbReference type="Proteomes" id="UP000030645">
    <property type="component" value="Unassembled WGS sequence"/>
</dbReference>
<feature type="compositionally biased region" description="Basic residues" evidence="4">
    <location>
        <begin position="529"/>
        <end position="544"/>
    </location>
</feature>
<feature type="repeat" description="PPR" evidence="3">
    <location>
        <begin position="237"/>
        <end position="271"/>
    </location>
</feature>
<feature type="repeat" description="PPR" evidence="3">
    <location>
        <begin position="413"/>
        <end position="447"/>
    </location>
</feature>
<proteinExistence type="inferred from homology"/>
<evidence type="ECO:0008006" key="7">
    <source>
        <dbReference type="Google" id="ProtNLM"/>
    </source>
</evidence>
<gene>
    <name evidence="5" type="ORF">L484_018143</name>
</gene>
<dbReference type="Pfam" id="PF13041">
    <property type="entry name" value="PPR_2"/>
    <property type="match status" value="3"/>
</dbReference>
<comment type="similarity">
    <text evidence="1">Belongs to the PPR family. P subfamily.</text>
</comment>
<dbReference type="PANTHER" id="PTHR47447">
    <property type="entry name" value="OS03G0856100 PROTEIN"/>
    <property type="match status" value="1"/>
</dbReference>